<name>A0ACC2PIM0_9HYME</name>
<reference evidence="1" key="1">
    <citation type="submission" date="2023-04" db="EMBL/GenBank/DDBJ databases">
        <title>A chromosome-level genome assembly of the parasitoid wasp Eretmocerus hayati.</title>
        <authorList>
            <person name="Zhong Y."/>
            <person name="Liu S."/>
            <person name="Liu Y."/>
        </authorList>
    </citation>
    <scope>NUCLEOTIDE SEQUENCE</scope>
    <source>
        <strain evidence="1">ZJU_SS_LIU_2023</strain>
    </source>
</reference>
<evidence type="ECO:0000313" key="1">
    <source>
        <dbReference type="EMBL" id="KAJ8682876.1"/>
    </source>
</evidence>
<sequence length="325" mass="36895">MSNDSEISKYDLHQNLGIFVMNEEKRIRWKKRRRRIILWLLKNDSSSTEDNQPPLPILSPSLPSPFLPLCPSPESSSLRLSPTRGLQELLVTLVQIPEALFVRLPGFLQSLLDYYQHIPSSDSIGDLQNQPLTLDRSSSDISCQTMLEKSNVKKSKSTTVALSPKTLPITETSPPLLQSYSLPTLSLIINRLKTKQIPSRSTSPSRYDSDQLSTSEIGKSTELSKIKRHKYRKLNILITEAALIVEKGLEHDSSLRNRYTSLIVEIWQRAAQLAILLTPALSIFLTQEYFPGFVMSNVKRKRPTGATKRWKKKTSKTEEICRGCF</sequence>
<accession>A0ACC2PIM0</accession>
<dbReference type="Proteomes" id="UP001239111">
    <property type="component" value="Chromosome 1"/>
</dbReference>
<organism evidence="1 2">
    <name type="scientific">Eretmocerus hayati</name>
    <dbReference type="NCBI Taxonomy" id="131215"/>
    <lineage>
        <taxon>Eukaryota</taxon>
        <taxon>Metazoa</taxon>
        <taxon>Ecdysozoa</taxon>
        <taxon>Arthropoda</taxon>
        <taxon>Hexapoda</taxon>
        <taxon>Insecta</taxon>
        <taxon>Pterygota</taxon>
        <taxon>Neoptera</taxon>
        <taxon>Endopterygota</taxon>
        <taxon>Hymenoptera</taxon>
        <taxon>Apocrita</taxon>
        <taxon>Proctotrupomorpha</taxon>
        <taxon>Chalcidoidea</taxon>
        <taxon>Aphelinidae</taxon>
        <taxon>Aphelininae</taxon>
        <taxon>Eretmocerus</taxon>
    </lineage>
</organism>
<evidence type="ECO:0000313" key="2">
    <source>
        <dbReference type="Proteomes" id="UP001239111"/>
    </source>
</evidence>
<gene>
    <name evidence="1" type="ORF">QAD02_018668</name>
</gene>
<proteinExistence type="predicted"/>
<comment type="caution">
    <text evidence="1">The sequence shown here is derived from an EMBL/GenBank/DDBJ whole genome shotgun (WGS) entry which is preliminary data.</text>
</comment>
<protein>
    <submittedName>
        <fullName evidence="1">Uncharacterized protein</fullName>
    </submittedName>
</protein>
<keyword evidence="2" id="KW-1185">Reference proteome</keyword>
<dbReference type="EMBL" id="CM056741">
    <property type="protein sequence ID" value="KAJ8682876.1"/>
    <property type="molecule type" value="Genomic_DNA"/>
</dbReference>